<accession>A0ABQ0SC68</accession>
<reference evidence="1 2" key="1">
    <citation type="submission" date="2019-06" db="EMBL/GenBank/DDBJ databases">
        <title>Whole genome shotgun sequence of Komagataeibacter hansenii NBRC 14820.</title>
        <authorList>
            <person name="Hosoyama A."/>
            <person name="Uohara A."/>
            <person name="Ohji S."/>
            <person name="Ichikawa N."/>
        </authorList>
    </citation>
    <scope>NUCLEOTIDE SEQUENCE [LARGE SCALE GENOMIC DNA]</scope>
    <source>
        <strain evidence="1 2">NBRC 14820</strain>
    </source>
</reference>
<protein>
    <recommendedName>
        <fullName evidence="3">Lipoprotein</fullName>
    </recommendedName>
</protein>
<keyword evidence="2" id="KW-1185">Reference proteome</keyword>
<dbReference type="PROSITE" id="PS51257">
    <property type="entry name" value="PROKAR_LIPOPROTEIN"/>
    <property type="match status" value="1"/>
</dbReference>
<dbReference type="Proteomes" id="UP000319478">
    <property type="component" value="Unassembled WGS sequence"/>
</dbReference>
<evidence type="ECO:0000313" key="2">
    <source>
        <dbReference type="Proteomes" id="UP000319478"/>
    </source>
</evidence>
<evidence type="ECO:0008006" key="3">
    <source>
        <dbReference type="Google" id="ProtNLM"/>
    </source>
</evidence>
<name>A0ABQ0SC68_NOVHA</name>
<dbReference type="EMBL" id="BJNN01000045">
    <property type="protein sequence ID" value="GEC62810.1"/>
    <property type="molecule type" value="Genomic_DNA"/>
</dbReference>
<evidence type="ECO:0000313" key="1">
    <source>
        <dbReference type="EMBL" id="GEC62810.1"/>
    </source>
</evidence>
<comment type="caution">
    <text evidence="1">The sequence shown here is derived from an EMBL/GenBank/DDBJ whole genome shotgun (WGS) entry which is preliminary data.</text>
</comment>
<sequence>MRPFNIFVIMALGLSIAGCHAAHRDRHPVYWHDGYHRGGYGSQYGAPGRR</sequence>
<organism evidence="1 2">
    <name type="scientific">Novacetimonas hansenii</name>
    <name type="common">Komagataeibacter hansenii</name>
    <dbReference type="NCBI Taxonomy" id="436"/>
    <lineage>
        <taxon>Bacteria</taxon>
        <taxon>Pseudomonadati</taxon>
        <taxon>Pseudomonadota</taxon>
        <taxon>Alphaproteobacteria</taxon>
        <taxon>Acetobacterales</taxon>
        <taxon>Acetobacteraceae</taxon>
        <taxon>Novacetimonas</taxon>
    </lineage>
</organism>
<gene>
    <name evidence="1" type="ORF">GHA01_06590</name>
</gene>
<proteinExistence type="predicted"/>